<feature type="region of interest" description="Disordered" evidence="9">
    <location>
        <begin position="66"/>
        <end position="93"/>
    </location>
</feature>
<gene>
    <name evidence="7" type="primary">MED9</name>
    <name evidence="10" type="ORF">K452DRAFT_144297</name>
</gene>
<evidence type="ECO:0000313" key="11">
    <source>
        <dbReference type="Proteomes" id="UP000799438"/>
    </source>
</evidence>
<keyword evidence="8" id="KW-0175">Coiled coil</keyword>
<comment type="function">
    <text evidence="7">Component of the Mediator complex, a coactivator involved in the regulated transcription of nearly all RNA polymerase II-dependent genes. Mediator functions as a bridge to convey information from gene-specific regulatory proteins to the basal RNA polymerase II transcription machinery. Mediator is recruited to promoters by direct interactions with regulatory proteins and serves as a scaffold for the assembly of a functional preinitiation complex with RNA polymerase II and the general transcription factors.</text>
</comment>
<keyword evidence="3 7" id="KW-0805">Transcription regulation</keyword>
<protein>
    <recommendedName>
        <fullName evidence="7">Mediator of RNA polymerase II transcription subunit 9</fullName>
    </recommendedName>
    <alternativeName>
        <fullName evidence="7">Mediator complex subunit 9</fullName>
    </alternativeName>
</protein>
<feature type="compositionally biased region" description="Polar residues" evidence="9">
    <location>
        <begin position="7"/>
        <end position="40"/>
    </location>
</feature>
<dbReference type="AlphaFoldDB" id="A0A6A6BKE5"/>
<evidence type="ECO:0000256" key="2">
    <source>
        <dbReference type="ARBA" id="ARBA00008089"/>
    </source>
</evidence>
<dbReference type="OrthoDB" id="5414694at2759"/>
<evidence type="ECO:0000256" key="6">
    <source>
        <dbReference type="ARBA" id="ARBA00023242"/>
    </source>
</evidence>
<keyword evidence="11" id="KW-1185">Reference proteome</keyword>
<evidence type="ECO:0000256" key="1">
    <source>
        <dbReference type="ARBA" id="ARBA00004123"/>
    </source>
</evidence>
<keyword evidence="4 7" id="KW-0010">Activator</keyword>
<evidence type="ECO:0000256" key="8">
    <source>
        <dbReference type="SAM" id="Coils"/>
    </source>
</evidence>
<dbReference type="GO" id="GO:0016592">
    <property type="term" value="C:mediator complex"/>
    <property type="evidence" value="ECO:0007669"/>
    <property type="project" value="InterPro"/>
</dbReference>
<dbReference type="Pfam" id="PF07544">
    <property type="entry name" value="Med9"/>
    <property type="match status" value="1"/>
</dbReference>
<dbReference type="Proteomes" id="UP000799438">
    <property type="component" value="Unassembled WGS sequence"/>
</dbReference>
<proteinExistence type="inferred from homology"/>
<feature type="coiled-coil region" evidence="8">
    <location>
        <begin position="98"/>
        <end position="156"/>
    </location>
</feature>
<dbReference type="GO" id="GO:0006357">
    <property type="term" value="P:regulation of transcription by RNA polymerase II"/>
    <property type="evidence" value="ECO:0007669"/>
    <property type="project" value="InterPro"/>
</dbReference>
<comment type="similarity">
    <text evidence="2 7">Belongs to the Mediator complex subunit 9 family.</text>
</comment>
<evidence type="ECO:0000256" key="9">
    <source>
        <dbReference type="SAM" id="MobiDB-lite"/>
    </source>
</evidence>
<evidence type="ECO:0000256" key="5">
    <source>
        <dbReference type="ARBA" id="ARBA00023163"/>
    </source>
</evidence>
<dbReference type="EMBL" id="ML995479">
    <property type="protein sequence ID" value="KAF2144592.1"/>
    <property type="molecule type" value="Genomic_DNA"/>
</dbReference>
<keyword evidence="6 7" id="KW-0539">Nucleus</keyword>
<dbReference type="InterPro" id="IPR011425">
    <property type="entry name" value="Med9"/>
</dbReference>
<evidence type="ECO:0000256" key="3">
    <source>
        <dbReference type="ARBA" id="ARBA00023015"/>
    </source>
</evidence>
<comment type="subcellular location">
    <subcellularLocation>
        <location evidence="1 7">Nucleus</location>
    </subcellularLocation>
</comment>
<dbReference type="GO" id="GO:0003712">
    <property type="term" value="F:transcription coregulator activity"/>
    <property type="evidence" value="ECO:0007669"/>
    <property type="project" value="InterPro"/>
</dbReference>
<evidence type="ECO:0000256" key="4">
    <source>
        <dbReference type="ARBA" id="ARBA00023159"/>
    </source>
</evidence>
<keyword evidence="5 7" id="KW-0804">Transcription</keyword>
<reference evidence="10" key="1">
    <citation type="journal article" date="2020" name="Stud. Mycol.">
        <title>101 Dothideomycetes genomes: a test case for predicting lifestyles and emergence of pathogens.</title>
        <authorList>
            <person name="Haridas S."/>
            <person name="Albert R."/>
            <person name="Binder M."/>
            <person name="Bloem J."/>
            <person name="Labutti K."/>
            <person name="Salamov A."/>
            <person name="Andreopoulos B."/>
            <person name="Baker S."/>
            <person name="Barry K."/>
            <person name="Bills G."/>
            <person name="Bluhm B."/>
            <person name="Cannon C."/>
            <person name="Castanera R."/>
            <person name="Culley D."/>
            <person name="Daum C."/>
            <person name="Ezra D."/>
            <person name="Gonzalez J."/>
            <person name="Henrissat B."/>
            <person name="Kuo A."/>
            <person name="Liang C."/>
            <person name="Lipzen A."/>
            <person name="Lutzoni F."/>
            <person name="Magnuson J."/>
            <person name="Mondo S."/>
            <person name="Nolan M."/>
            <person name="Ohm R."/>
            <person name="Pangilinan J."/>
            <person name="Park H.-J."/>
            <person name="Ramirez L."/>
            <person name="Alfaro M."/>
            <person name="Sun H."/>
            <person name="Tritt A."/>
            <person name="Yoshinaga Y."/>
            <person name="Zwiers L.-H."/>
            <person name="Turgeon B."/>
            <person name="Goodwin S."/>
            <person name="Spatafora J."/>
            <person name="Crous P."/>
            <person name="Grigoriev I."/>
        </authorList>
    </citation>
    <scope>NUCLEOTIDE SEQUENCE</scope>
    <source>
        <strain evidence="10">CBS 121167</strain>
    </source>
</reference>
<evidence type="ECO:0000256" key="7">
    <source>
        <dbReference type="RuleBase" id="RU364145"/>
    </source>
</evidence>
<accession>A0A6A6BKE5</accession>
<feature type="region of interest" description="Disordered" evidence="9">
    <location>
        <begin position="1"/>
        <end position="51"/>
    </location>
</feature>
<sequence length="172" mass="18090">MAATGTPRVSTPATPASRSFSHAPTSSKSLANTGSAQPDTPQLPPPASFDVLPHLHTLLGRLLIPAGDDASAKPGDGTGAGQQGAADDKASDAAPLDIQQLTAASSGLKTRLQKARQACARLGDVDRTVDEQMEEMEELEERVRKLRQTLNRLGVGVENGARQSESRDVLMR</sequence>
<name>A0A6A6BKE5_9PEZI</name>
<organism evidence="10 11">
    <name type="scientific">Aplosporella prunicola CBS 121167</name>
    <dbReference type="NCBI Taxonomy" id="1176127"/>
    <lineage>
        <taxon>Eukaryota</taxon>
        <taxon>Fungi</taxon>
        <taxon>Dikarya</taxon>
        <taxon>Ascomycota</taxon>
        <taxon>Pezizomycotina</taxon>
        <taxon>Dothideomycetes</taxon>
        <taxon>Dothideomycetes incertae sedis</taxon>
        <taxon>Botryosphaeriales</taxon>
        <taxon>Aplosporellaceae</taxon>
        <taxon>Aplosporella</taxon>
    </lineage>
</organism>
<evidence type="ECO:0000313" key="10">
    <source>
        <dbReference type="EMBL" id="KAF2144592.1"/>
    </source>
</evidence>
<comment type="subunit">
    <text evidence="7">Component of the Mediator complex.</text>
</comment>